<gene>
    <name evidence="1" type="ORF">GCM10025867_18920</name>
</gene>
<dbReference type="EMBL" id="AP027732">
    <property type="protein sequence ID" value="BDZ49651.1"/>
    <property type="molecule type" value="Genomic_DNA"/>
</dbReference>
<proteinExistence type="predicted"/>
<dbReference type="Proteomes" id="UP001321486">
    <property type="component" value="Chromosome"/>
</dbReference>
<protein>
    <submittedName>
        <fullName evidence="1">Uncharacterized protein</fullName>
    </submittedName>
</protein>
<evidence type="ECO:0000313" key="2">
    <source>
        <dbReference type="Proteomes" id="UP001321486"/>
    </source>
</evidence>
<sequence length="256" mass="28217">MAQWALPLDAYQNDEGGNEAYAEQLLVGGCLESQGISWPVAYQPEQADGNGNTASNGRTLFSSDIAQRFGYHQARTIDLPGFEKAREIEEVPRELSASEDEAFTQCLRQARQKMGTEDPLPQLSQEFAVEPYDESERSAPVRAAAKKWVTCMKPLGISDLGSSPSEMPSDSLAKRFGLAGDGNTSPKPHSDEIAIAVKDASCRTSSGWTHVLYDTEYERQLPVVAKHADELNRLRIQIKARQERVHQVIADNAPAR</sequence>
<name>A0ABN6Y0Z2_9MICO</name>
<keyword evidence="2" id="KW-1185">Reference proteome</keyword>
<evidence type="ECO:0000313" key="1">
    <source>
        <dbReference type="EMBL" id="BDZ49651.1"/>
    </source>
</evidence>
<organism evidence="1 2">
    <name type="scientific">Frondihabitans sucicola</name>
    <dbReference type="NCBI Taxonomy" id="1268041"/>
    <lineage>
        <taxon>Bacteria</taxon>
        <taxon>Bacillati</taxon>
        <taxon>Actinomycetota</taxon>
        <taxon>Actinomycetes</taxon>
        <taxon>Micrococcales</taxon>
        <taxon>Microbacteriaceae</taxon>
        <taxon>Frondihabitans</taxon>
    </lineage>
</organism>
<reference evidence="2" key="1">
    <citation type="journal article" date="2019" name="Int. J. Syst. Evol. Microbiol.">
        <title>The Global Catalogue of Microorganisms (GCM) 10K type strain sequencing project: providing services to taxonomists for standard genome sequencing and annotation.</title>
        <authorList>
            <consortium name="The Broad Institute Genomics Platform"/>
            <consortium name="The Broad Institute Genome Sequencing Center for Infectious Disease"/>
            <person name="Wu L."/>
            <person name="Ma J."/>
        </authorList>
    </citation>
    <scope>NUCLEOTIDE SEQUENCE [LARGE SCALE GENOMIC DNA]</scope>
    <source>
        <strain evidence="2">NBRC 108728</strain>
    </source>
</reference>
<accession>A0ABN6Y0Z2</accession>